<dbReference type="EMBL" id="CPXJ01000003">
    <property type="protein sequence ID" value="CND08446.1"/>
    <property type="molecule type" value="Genomic_DNA"/>
</dbReference>
<organism evidence="1 2">
    <name type="scientific">Yersinia enterocolitica</name>
    <dbReference type="NCBI Taxonomy" id="630"/>
    <lineage>
        <taxon>Bacteria</taxon>
        <taxon>Pseudomonadati</taxon>
        <taxon>Pseudomonadota</taxon>
        <taxon>Gammaproteobacteria</taxon>
        <taxon>Enterobacterales</taxon>
        <taxon>Yersiniaceae</taxon>
        <taxon>Yersinia</taxon>
    </lineage>
</organism>
<dbReference type="RefSeq" id="WP_229765218.1">
    <property type="nucleotide sequence ID" value="NZ_CP139465.1"/>
</dbReference>
<protein>
    <submittedName>
        <fullName evidence="1">ATPase AAA</fullName>
    </submittedName>
</protein>
<keyword evidence="2" id="KW-1185">Reference proteome</keyword>
<evidence type="ECO:0000313" key="2">
    <source>
        <dbReference type="Proteomes" id="UP000041601"/>
    </source>
</evidence>
<comment type="caution">
    <text evidence="1">The sequence shown here is derived from an EMBL/GenBank/DDBJ whole genome shotgun (WGS) entry which is preliminary data.</text>
</comment>
<sequence>MKLLERKSDSWEAFVHELWDLQWTSFFNELTDELNDKIYDLSVGNLDMAHRIYREAQRLVIGSGDERITTATLEIASMLACGLSSKTEEIKLIKSDQFLPRRAKASTINIVKNNEEKFKTHSAGDITKPQHPEFANQLREIVGSVDILSRIKNPDLFQQAGISDNPIDFLRLHDLMLDDPLVKLSTY</sequence>
<accession>A0ABM9RUQ2</accession>
<gene>
    <name evidence="1" type="ORF">ERS137959_00297</name>
</gene>
<evidence type="ECO:0000313" key="1">
    <source>
        <dbReference type="EMBL" id="CND08446.1"/>
    </source>
</evidence>
<dbReference type="Proteomes" id="UP000041601">
    <property type="component" value="Unassembled WGS sequence"/>
</dbReference>
<name>A0ABM9RUQ2_YEREN</name>
<proteinExistence type="predicted"/>
<reference evidence="1 2" key="1">
    <citation type="submission" date="2015-03" db="EMBL/GenBank/DDBJ databases">
        <authorList>
            <consortium name="Pathogen Informatics"/>
            <person name="Murphy D."/>
        </authorList>
    </citation>
    <scope>NUCLEOTIDE SEQUENCE [LARGE SCALE GENOMIC DNA]</scope>
    <source>
        <strain evidence="1 2">IP05342</strain>
    </source>
</reference>